<feature type="signal peptide" evidence="1">
    <location>
        <begin position="1"/>
        <end position="35"/>
    </location>
</feature>
<keyword evidence="1" id="KW-0732">Signal</keyword>
<reference evidence="3" key="1">
    <citation type="submission" date="2016-10" db="EMBL/GenBank/DDBJ databases">
        <authorList>
            <person name="Varghese N."/>
            <person name="Submissions S."/>
        </authorList>
    </citation>
    <scope>NUCLEOTIDE SEQUENCE [LARGE SCALE GENOMIC DNA]</scope>
    <source>
        <strain evidence="3">DSM 21424</strain>
    </source>
</reference>
<name>A0A1G7G6Z5_9RHOB</name>
<gene>
    <name evidence="2" type="ORF">SAMN04488567_2755</name>
</gene>
<protein>
    <recommendedName>
        <fullName evidence="4">Outer membrane protein beta-barrel domain-containing protein</fullName>
    </recommendedName>
</protein>
<dbReference type="Proteomes" id="UP000198922">
    <property type="component" value="Unassembled WGS sequence"/>
</dbReference>
<feature type="chain" id="PRO_5011472089" description="Outer membrane protein beta-barrel domain-containing protein" evidence="1">
    <location>
        <begin position="36"/>
        <end position="249"/>
    </location>
</feature>
<organism evidence="2 3">
    <name type="scientific">Limimaricola pyoseonensis</name>
    <dbReference type="NCBI Taxonomy" id="521013"/>
    <lineage>
        <taxon>Bacteria</taxon>
        <taxon>Pseudomonadati</taxon>
        <taxon>Pseudomonadota</taxon>
        <taxon>Alphaproteobacteria</taxon>
        <taxon>Rhodobacterales</taxon>
        <taxon>Paracoccaceae</taxon>
        <taxon>Limimaricola</taxon>
    </lineage>
</organism>
<proteinExistence type="predicted"/>
<dbReference type="EMBL" id="FNAT01000004">
    <property type="protein sequence ID" value="SDE83890.1"/>
    <property type="molecule type" value="Genomic_DNA"/>
</dbReference>
<evidence type="ECO:0000313" key="2">
    <source>
        <dbReference type="EMBL" id="SDE83890.1"/>
    </source>
</evidence>
<keyword evidence="3" id="KW-1185">Reference proteome</keyword>
<dbReference type="AlphaFoldDB" id="A0A1G7G6Z5"/>
<accession>A0A1G7G6Z5</accession>
<evidence type="ECO:0008006" key="4">
    <source>
        <dbReference type="Google" id="ProtNLM"/>
    </source>
</evidence>
<evidence type="ECO:0000256" key="1">
    <source>
        <dbReference type="SAM" id="SignalP"/>
    </source>
</evidence>
<sequence length="249" mass="25634">MTGKNTGKNTGKITRTIGWAAALAVLSGLAGAAQAQQLAGGRLEIETAAFVEAAELGFTTYSGGLQFDVGAGFGAQIDLASYGFMGFGSDGTNATVHGLYDLGGATVGLFAGRDGYEEGDATIYGIEGETYFYGGEVEAYLARHDGEIGEITVAGLSGRMEVAPRIAAHGELGFADSAREGHLLRAALGGGYAFDEGFDLWGEIGRVESDDDAFGEDETFISVGATIGFGLRSGTSFGNRSLFDVVPGF</sequence>
<dbReference type="OrthoDB" id="7686946at2"/>
<dbReference type="RefSeq" id="WP_090112881.1">
    <property type="nucleotide sequence ID" value="NZ_FNAT01000004.1"/>
</dbReference>
<dbReference type="SUPFAM" id="SSF56935">
    <property type="entry name" value="Porins"/>
    <property type="match status" value="1"/>
</dbReference>
<evidence type="ECO:0000313" key="3">
    <source>
        <dbReference type="Proteomes" id="UP000198922"/>
    </source>
</evidence>